<organism evidence="2">
    <name type="scientific">marine sediment metagenome</name>
    <dbReference type="NCBI Taxonomy" id="412755"/>
    <lineage>
        <taxon>unclassified sequences</taxon>
        <taxon>metagenomes</taxon>
        <taxon>ecological metagenomes</taxon>
    </lineage>
</organism>
<comment type="caution">
    <text evidence="2">The sequence shown here is derived from an EMBL/GenBank/DDBJ whole genome shotgun (WGS) entry which is preliminary data.</text>
</comment>
<name>X1AM23_9ZZZZ</name>
<protein>
    <recommendedName>
        <fullName evidence="1">Fic/DOC N-terminal domain-containing protein</fullName>
    </recommendedName>
</protein>
<dbReference type="AlphaFoldDB" id="X1AM23"/>
<sequence>MDNKFKSGEYKSRFAGKDYEYKIFIPSFINKPFEWNNIKIPLLLEEAGHALGSLNECSLLVPDINTFIRMNVVKEATISTRIEGTKTEIEEAVLLEENILPEKRDDWNEVNNYINAMNYAIENINRIPLSIRLLKEIHKIIIFIFFQEI</sequence>
<dbReference type="SUPFAM" id="SSF140931">
    <property type="entry name" value="Fic-like"/>
    <property type="match status" value="1"/>
</dbReference>
<evidence type="ECO:0000259" key="1">
    <source>
        <dbReference type="Pfam" id="PF13784"/>
    </source>
</evidence>
<proteinExistence type="predicted"/>
<dbReference type="EMBL" id="BART01000547">
    <property type="protein sequence ID" value="GAG73438.1"/>
    <property type="molecule type" value="Genomic_DNA"/>
</dbReference>
<reference evidence="2" key="1">
    <citation type="journal article" date="2014" name="Front. Microbiol.">
        <title>High frequency of phylogenetically diverse reductive dehalogenase-homologous genes in deep subseafloor sedimentary metagenomes.</title>
        <authorList>
            <person name="Kawai M."/>
            <person name="Futagami T."/>
            <person name="Toyoda A."/>
            <person name="Takaki Y."/>
            <person name="Nishi S."/>
            <person name="Hori S."/>
            <person name="Arai W."/>
            <person name="Tsubouchi T."/>
            <person name="Morono Y."/>
            <person name="Uchiyama I."/>
            <person name="Ito T."/>
            <person name="Fujiyama A."/>
            <person name="Inagaki F."/>
            <person name="Takami H."/>
        </authorList>
    </citation>
    <scope>NUCLEOTIDE SEQUENCE</scope>
    <source>
        <strain evidence="2">Expedition CK06-06</strain>
    </source>
</reference>
<accession>X1AM23</accession>
<gene>
    <name evidence="2" type="ORF">S01H4_02500</name>
</gene>
<dbReference type="InterPro" id="IPR025758">
    <property type="entry name" value="Fic/DOC_N"/>
</dbReference>
<evidence type="ECO:0000313" key="2">
    <source>
        <dbReference type="EMBL" id="GAG73438.1"/>
    </source>
</evidence>
<dbReference type="Gene3D" id="1.10.3290.10">
    <property type="entry name" value="Fido-like domain"/>
    <property type="match status" value="1"/>
</dbReference>
<feature type="domain" description="Fic/DOC N-terminal" evidence="1">
    <location>
        <begin position="43"/>
        <end position="122"/>
    </location>
</feature>
<dbReference type="InterPro" id="IPR036597">
    <property type="entry name" value="Fido-like_dom_sf"/>
</dbReference>
<dbReference type="Pfam" id="PF13784">
    <property type="entry name" value="Fic_N"/>
    <property type="match status" value="1"/>
</dbReference>